<organism evidence="1 2">
    <name type="scientific">Agaribacillus aureus</name>
    <dbReference type="NCBI Taxonomy" id="3051825"/>
    <lineage>
        <taxon>Bacteria</taxon>
        <taxon>Pseudomonadati</taxon>
        <taxon>Bacteroidota</taxon>
        <taxon>Cytophagia</taxon>
        <taxon>Cytophagales</taxon>
        <taxon>Splendidivirgaceae</taxon>
        <taxon>Agaribacillus</taxon>
    </lineage>
</organism>
<name>A0ABT8LCQ9_9BACT</name>
<accession>A0ABT8LCQ9</accession>
<proteinExistence type="predicted"/>
<dbReference type="RefSeq" id="WP_346760904.1">
    <property type="nucleotide sequence ID" value="NZ_JAUJEB010000007.1"/>
</dbReference>
<gene>
    <name evidence="1" type="ORF">QQ020_26040</name>
</gene>
<reference evidence="1" key="1">
    <citation type="submission" date="2023-06" db="EMBL/GenBank/DDBJ databases">
        <title>Genomic of Agaribacillus aureum.</title>
        <authorList>
            <person name="Wang G."/>
        </authorList>
    </citation>
    <scope>NUCLEOTIDE SEQUENCE</scope>
    <source>
        <strain evidence="1">BMA12</strain>
    </source>
</reference>
<protein>
    <submittedName>
        <fullName evidence="1">XRE family transcriptional regulator</fullName>
    </submittedName>
</protein>
<dbReference type="Proteomes" id="UP001172083">
    <property type="component" value="Unassembled WGS sequence"/>
</dbReference>
<keyword evidence="2" id="KW-1185">Reference proteome</keyword>
<evidence type="ECO:0000313" key="2">
    <source>
        <dbReference type="Proteomes" id="UP001172083"/>
    </source>
</evidence>
<dbReference type="EMBL" id="JAUJEB010000007">
    <property type="protein sequence ID" value="MDN5215565.1"/>
    <property type="molecule type" value="Genomic_DNA"/>
</dbReference>
<comment type="caution">
    <text evidence="1">The sequence shown here is derived from an EMBL/GenBank/DDBJ whole genome shotgun (WGS) entry which is preliminary data.</text>
</comment>
<evidence type="ECO:0000313" key="1">
    <source>
        <dbReference type="EMBL" id="MDN5215565.1"/>
    </source>
</evidence>
<sequence length="83" mass="9785">MCCFFEVMNAPKDKIRIEEIASRIKTLRIKAGYRSYQHFAIENDLDARQYFRLEKGQNLKLSSLFRILNIHGITPSEFFKGLD</sequence>
<dbReference type="Gene3D" id="1.10.260.40">
    <property type="entry name" value="lambda repressor-like DNA-binding domains"/>
    <property type="match status" value="1"/>
</dbReference>
<dbReference type="SUPFAM" id="SSF47413">
    <property type="entry name" value="lambda repressor-like DNA-binding domains"/>
    <property type="match status" value="1"/>
</dbReference>
<dbReference type="InterPro" id="IPR010982">
    <property type="entry name" value="Lambda_DNA-bd_dom_sf"/>
</dbReference>